<reference evidence="1 2" key="1">
    <citation type="submission" date="2018-07" db="EMBL/GenBank/DDBJ databases">
        <title>New species, Clostridium PI-S10-A1B.</title>
        <authorList>
            <person name="Krishna G."/>
            <person name="Summeta K."/>
            <person name="Shikha S."/>
            <person name="Prabhu P.B."/>
            <person name="Suresh K."/>
        </authorList>
    </citation>
    <scope>NUCLEOTIDE SEQUENCE [LARGE SCALE GENOMIC DNA]</scope>
    <source>
        <strain evidence="1 2">PI-S10-A1B</strain>
    </source>
</reference>
<comment type="caution">
    <text evidence="1">The sequence shown here is derived from an EMBL/GenBank/DDBJ whole genome shotgun (WGS) entry which is preliminary data.</text>
</comment>
<sequence length="246" mass="27782">MSQFRISQFLHYKGSKCDTFPLIFIVFYEHAFLQEAGGSLEENKDNQKDGLWDENAVYDYVVHTFKAYADAMVPHSPDLAEQYGRIQFYGALESYTAEYLIMSLDSYPTPFAIATAEILNLAAKQYLMEKGGNPDLEKGSGGLYFTQLSQEDRLKIIDRITSPDGIVYIPAGLTIKPGDIAPVLPALNRLTMMGYYSEWSGYGSTRFMPPDKRILEYEPISWKQVGYPGPSMGYRMAGAFDFAQKQ</sequence>
<dbReference type="EMBL" id="QOHO01000030">
    <property type="protein sequence ID" value="RFZ78898.1"/>
    <property type="molecule type" value="Genomic_DNA"/>
</dbReference>
<dbReference type="Proteomes" id="UP000260680">
    <property type="component" value="Unassembled WGS sequence"/>
</dbReference>
<evidence type="ECO:0000313" key="2">
    <source>
        <dbReference type="Proteomes" id="UP000260680"/>
    </source>
</evidence>
<protein>
    <submittedName>
        <fullName evidence="1">Uncharacterized protein</fullName>
    </submittedName>
</protein>
<dbReference type="AlphaFoldDB" id="A0A3E2ND11"/>
<gene>
    <name evidence="1" type="ORF">DS742_11100</name>
</gene>
<accession>A0A3E2ND11</accession>
<organism evidence="1 2">
    <name type="scientific">Lacrimispora amygdalina</name>
    <dbReference type="NCBI Taxonomy" id="253257"/>
    <lineage>
        <taxon>Bacteria</taxon>
        <taxon>Bacillati</taxon>
        <taxon>Bacillota</taxon>
        <taxon>Clostridia</taxon>
        <taxon>Lachnospirales</taxon>
        <taxon>Lachnospiraceae</taxon>
        <taxon>Lacrimispora</taxon>
    </lineage>
</organism>
<name>A0A3E2ND11_9FIRM</name>
<proteinExistence type="predicted"/>
<evidence type="ECO:0000313" key="1">
    <source>
        <dbReference type="EMBL" id="RFZ78898.1"/>
    </source>
</evidence>